<dbReference type="SUPFAM" id="SSF52540">
    <property type="entry name" value="P-loop containing nucleoside triphosphate hydrolases"/>
    <property type="match status" value="1"/>
</dbReference>
<dbReference type="Gene3D" id="1.10.8.430">
    <property type="entry name" value="Helical domain of apoptotic protease-activating factors"/>
    <property type="match status" value="1"/>
</dbReference>
<accession>A0ABD3EB24</accession>
<evidence type="ECO:0000313" key="4">
    <source>
        <dbReference type="EMBL" id="KAL3651643.1"/>
    </source>
</evidence>
<proteinExistence type="inferred from homology"/>
<dbReference type="Gene3D" id="1.10.10.10">
    <property type="entry name" value="Winged helix-like DNA-binding domain superfamily/Winged helix DNA-binding domain"/>
    <property type="match status" value="1"/>
</dbReference>
<comment type="similarity">
    <text evidence="1">Belongs to the disease resistance NB-LRR family.</text>
</comment>
<sequence>MFITIFGWDWGRLLILVTTRLEKVGSSDRRITIRMLKLRFLNEDESWELLREKVFGDRNMMCGSELEKAGKKIAKNCEGLPLTIITVADILSKADQMTPEHWEKVANKENSVFVDAYDQMSKVLLQSYDYLPRYLKEYFLYMGVFPQKYSVPLSKLAMMCIVEGCFLLRDSKNFGNLRGYVSKHLEDLIGNNLVLVTKKCYKNKPKAYRLHSALWHSCVSEAGTSKFFHVFNNYADSLVAERLAKQRRLCVHNNVLFGIKDVHKAMSSISTARSLLCTGPHQRYPVPVCFGQLRLLRVIDALTIRFYEFPMQVVKLYQLRYLGLTCDGNIHASIAELLNLQILIVHRYLSIIKLHEYESSSCLPMEIWDMKELQHLQVMGRDLPEPCDGAVLPNLVTLLDVSPRVCTKHVFKGLPNLKKLGIRIELSADHEPLYCFDHISHLNKVESLKCVVVNPVFRSEVVAPLVTISLFPKSLKMLSLSGLGCAWDDIKAISSLPRLEVLKLRCYAFRGSKWETPKKGFPSLELLLIEDSNLVEWTTGNESFSKLRCLILKQCYKLKEMGWRPSKSLKRIEIVDCSPSTLNCENKMKENRSTLEVCGHSSWDDEKKLKA</sequence>
<dbReference type="InterPro" id="IPR027417">
    <property type="entry name" value="P-loop_NTPase"/>
</dbReference>
<dbReference type="SUPFAM" id="SSF52058">
    <property type="entry name" value="L domain-like"/>
    <property type="match status" value="1"/>
</dbReference>
<dbReference type="GO" id="GO:0006952">
    <property type="term" value="P:defense response"/>
    <property type="evidence" value="ECO:0007669"/>
    <property type="project" value="UniProtKB-KW"/>
</dbReference>
<evidence type="ECO:0000256" key="3">
    <source>
        <dbReference type="ARBA" id="ARBA00022821"/>
    </source>
</evidence>
<dbReference type="PANTHER" id="PTHR15140">
    <property type="entry name" value="TUBULIN-SPECIFIC CHAPERONE E"/>
    <property type="match status" value="1"/>
</dbReference>
<dbReference type="EMBL" id="JAVIJP010000006">
    <property type="protein sequence ID" value="KAL3651643.1"/>
    <property type="molecule type" value="Genomic_DNA"/>
</dbReference>
<keyword evidence="3" id="KW-0611">Plant defense</keyword>
<dbReference type="Proteomes" id="UP001632038">
    <property type="component" value="Unassembled WGS sequence"/>
</dbReference>
<gene>
    <name evidence="4" type="ORF">CASFOL_004645</name>
</gene>
<reference evidence="5" key="1">
    <citation type="journal article" date="2024" name="IScience">
        <title>Strigolactones Initiate the Formation of Haustorium-like Structures in Castilleja.</title>
        <authorList>
            <person name="Buerger M."/>
            <person name="Peterson D."/>
            <person name="Chory J."/>
        </authorList>
    </citation>
    <scope>NUCLEOTIDE SEQUENCE [LARGE SCALE GENOMIC DNA]</scope>
</reference>
<evidence type="ECO:0008006" key="6">
    <source>
        <dbReference type="Google" id="ProtNLM"/>
    </source>
</evidence>
<keyword evidence="2" id="KW-0433">Leucine-rich repeat</keyword>
<dbReference type="PANTHER" id="PTHR15140:SF33">
    <property type="entry name" value="LATE BLIGHT RESISTANCE PROTEIN HOMOLOG R1A-3 ISOFORM X1"/>
    <property type="match status" value="1"/>
</dbReference>
<dbReference type="InterPro" id="IPR036388">
    <property type="entry name" value="WH-like_DNA-bd_sf"/>
</dbReference>
<evidence type="ECO:0000313" key="5">
    <source>
        <dbReference type="Proteomes" id="UP001632038"/>
    </source>
</evidence>
<keyword evidence="5" id="KW-1185">Reference proteome</keyword>
<name>A0ABD3EB24_9LAMI</name>
<comment type="caution">
    <text evidence="4">The sequence shown here is derived from an EMBL/GenBank/DDBJ whole genome shotgun (WGS) entry which is preliminary data.</text>
</comment>
<dbReference type="AlphaFoldDB" id="A0ABD3EB24"/>
<organism evidence="4 5">
    <name type="scientific">Castilleja foliolosa</name>
    <dbReference type="NCBI Taxonomy" id="1961234"/>
    <lineage>
        <taxon>Eukaryota</taxon>
        <taxon>Viridiplantae</taxon>
        <taxon>Streptophyta</taxon>
        <taxon>Embryophyta</taxon>
        <taxon>Tracheophyta</taxon>
        <taxon>Spermatophyta</taxon>
        <taxon>Magnoliopsida</taxon>
        <taxon>eudicotyledons</taxon>
        <taxon>Gunneridae</taxon>
        <taxon>Pentapetalae</taxon>
        <taxon>asterids</taxon>
        <taxon>lamiids</taxon>
        <taxon>Lamiales</taxon>
        <taxon>Orobanchaceae</taxon>
        <taxon>Pedicularideae</taxon>
        <taxon>Castillejinae</taxon>
        <taxon>Castilleja</taxon>
    </lineage>
</organism>
<evidence type="ECO:0000256" key="2">
    <source>
        <dbReference type="ARBA" id="ARBA00022614"/>
    </source>
</evidence>
<dbReference type="Gene3D" id="3.80.10.10">
    <property type="entry name" value="Ribonuclease Inhibitor"/>
    <property type="match status" value="1"/>
</dbReference>
<dbReference type="InterPro" id="IPR042197">
    <property type="entry name" value="Apaf_helical"/>
</dbReference>
<protein>
    <recommendedName>
        <fullName evidence="6">NB-ARC domain-containing protein</fullName>
    </recommendedName>
</protein>
<dbReference type="InterPro" id="IPR032675">
    <property type="entry name" value="LRR_dom_sf"/>
</dbReference>
<evidence type="ECO:0000256" key="1">
    <source>
        <dbReference type="ARBA" id="ARBA00008894"/>
    </source>
</evidence>